<evidence type="ECO:0000313" key="8">
    <source>
        <dbReference type="Proteomes" id="UP000371041"/>
    </source>
</evidence>
<dbReference type="InterPro" id="IPR007343">
    <property type="entry name" value="Uncharacterised_pept_Zn_put"/>
</dbReference>
<dbReference type="AlphaFoldDB" id="A0A5Q3Q2X3"/>
<name>A0A5Q3Q2X3_9PSEU</name>
<dbReference type="GO" id="GO:0008237">
    <property type="term" value="F:metallopeptidase activity"/>
    <property type="evidence" value="ECO:0007669"/>
    <property type="project" value="UniProtKB-KW"/>
</dbReference>
<feature type="region of interest" description="Disordered" evidence="5">
    <location>
        <begin position="65"/>
        <end position="99"/>
    </location>
</feature>
<dbReference type="GO" id="GO:0016020">
    <property type="term" value="C:membrane"/>
    <property type="evidence" value="ECO:0007669"/>
    <property type="project" value="UniProtKB-SubCell"/>
</dbReference>
<dbReference type="PANTHER" id="PTHR30168">
    <property type="entry name" value="PUTATIVE MEMBRANE PROTEIN YPFJ"/>
    <property type="match status" value="1"/>
</dbReference>
<sequence length="335" mass="35949">MANPNRPGRRSRGPADRPTSHRAAQRSLFRDEPSPSRRRRGRILLGVCVLVGAVGVIAAFGVHSPAPQNRTAPPLLTSVAPPPATPEQSDGGNSASTAPATPVVALADNPLNAMPTGAPEVRCPLPEFDATAEGQEAYLEQVMPCLNEAWRPVLETANLPFRPADVEVVTSDVRTPCGSRSPTQTALYCDGTIYMTAAYYRDIEGHGDTAGVYFGQLAHEYGHHVQELAGIMDASWQRRQAVGMRTPDGFETARRFELQATCYGGMFLSSVTGGSVAASTLEEALRDSGTRGDYTDGRPPDHGRPDVNATWVQTGFDDNSASRCDTWSVDSARVR</sequence>
<dbReference type="PANTHER" id="PTHR30168:SF0">
    <property type="entry name" value="INNER MEMBRANE PROTEIN"/>
    <property type="match status" value="1"/>
</dbReference>
<evidence type="ECO:0000256" key="5">
    <source>
        <dbReference type="SAM" id="MobiDB-lite"/>
    </source>
</evidence>
<gene>
    <name evidence="7" type="ORF">GIY23_04710</name>
</gene>
<evidence type="ECO:0000313" key="7">
    <source>
        <dbReference type="EMBL" id="QGK68931.1"/>
    </source>
</evidence>
<protein>
    <submittedName>
        <fullName evidence="7">Metalloprotease</fullName>
    </submittedName>
</protein>
<dbReference type="KEGG" id="sace:GIY23_04710"/>
<evidence type="ECO:0000256" key="1">
    <source>
        <dbReference type="ARBA" id="ARBA00004167"/>
    </source>
</evidence>
<dbReference type="RefSeq" id="WP_154075534.1">
    <property type="nucleotide sequence ID" value="NZ_CP045929.1"/>
</dbReference>
<keyword evidence="8" id="KW-1185">Reference proteome</keyword>
<keyword evidence="3 6" id="KW-1133">Transmembrane helix</keyword>
<accession>A0A5Q3Q2X3</accession>
<feature type="region of interest" description="Disordered" evidence="5">
    <location>
        <begin position="1"/>
        <end position="37"/>
    </location>
</feature>
<keyword evidence="7" id="KW-0482">Metalloprotease</keyword>
<dbReference type="GO" id="GO:0006508">
    <property type="term" value="P:proteolysis"/>
    <property type="evidence" value="ECO:0007669"/>
    <property type="project" value="UniProtKB-KW"/>
</dbReference>
<keyword evidence="2 6" id="KW-0812">Transmembrane</keyword>
<organism evidence="7 8">
    <name type="scientific">Allosaccharopolyspora coralli</name>
    <dbReference type="NCBI Taxonomy" id="2665642"/>
    <lineage>
        <taxon>Bacteria</taxon>
        <taxon>Bacillati</taxon>
        <taxon>Actinomycetota</taxon>
        <taxon>Actinomycetes</taxon>
        <taxon>Pseudonocardiales</taxon>
        <taxon>Pseudonocardiaceae</taxon>
        <taxon>Allosaccharopolyspora</taxon>
    </lineage>
</organism>
<feature type="compositionally biased region" description="Basic and acidic residues" evidence="5">
    <location>
        <begin position="287"/>
        <end position="305"/>
    </location>
</feature>
<feature type="transmembrane region" description="Helical" evidence="6">
    <location>
        <begin position="43"/>
        <end position="62"/>
    </location>
</feature>
<feature type="compositionally biased region" description="Polar residues" evidence="5">
    <location>
        <begin position="86"/>
        <end position="99"/>
    </location>
</feature>
<evidence type="ECO:0000256" key="3">
    <source>
        <dbReference type="ARBA" id="ARBA00022989"/>
    </source>
</evidence>
<keyword evidence="7" id="KW-0645">Protease</keyword>
<evidence type="ECO:0000256" key="6">
    <source>
        <dbReference type="SAM" id="Phobius"/>
    </source>
</evidence>
<reference evidence="8" key="1">
    <citation type="submission" date="2019-11" db="EMBL/GenBank/DDBJ databases">
        <title>The complete genome sequence of Saccharopolyspora sp. E2A.</title>
        <authorList>
            <person name="Zhang G."/>
        </authorList>
    </citation>
    <scope>NUCLEOTIDE SEQUENCE [LARGE SCALE GENOMIC DNA]</scope>
    <source>
        <strain evidence="8">E2A</strain>
    </source>
</reference>
<evidence type="ECO:0000256" key="2">
    <source>
        <dbReference type="ARBA" id="ARBA00022692"/>
    </source>
</evidence>
<proteinExistence type="predicted"/>
<keyword evidence="4 6" id="KW-0472">Membrane</keyword>
<dbReference type="Pfam" id="PF04228">
    <property type="entry name" value="Zn_peptidase"/>
    <property type="match status" value="1"/>
</dbReference>
<comment type="subcellular location">
    <subcellularLocation>
        <location evidence="1">Membrane</location>
        <topology evidence="1">Single-pass membrane protein</topology>
    </subcellularLocation>
</comment>
<dbReference type="EMBL" id="CP045929">
    <property type="protein sequence ID" value="QGK68931.1"/>
    <property type="molecule type" value="Genomic_DNA"/>
</dbReference>
<feature type="region of interest" description="Disordered" evidence="5">
    <location>
        <begin position="287"/>
        <end position="308"/>
    </location>
</feature>
<dbReference type="Proteomes" id="UP000371041">
    <property type="component" value="Chromosome"/>
</dbReference>
<evidence type="ECO:0000256" key="4">
    <source>
        <dbReference type="ARBA" id="ARBA00023136"/>
    </source>
</evidence>
<keyword evidence="7" id="KW-0378">Hydrolase</keyword>